<dbReference type="GO" id="GO:0009927">
    <property type="term" value="F:histidine phosphotransfer kinase activity"/>
    <property type="evidence" value="ECO:0007669"/>
    <property type="project" value="TreeGrafter"/>
</dbReference>
<evidence type="ECO:0000256" key="3">
    <source>
        <dbReference type="ARBA" id="ARBA00022553"/>
    </source>
</evidence>
<reference evidence="11 12" key="1">
    <citation type="submission" date="2016-08" db="EMBL/GenBank/DDBJ databases">
        <authorList>
            <person name="Seilhamer J.J."/>
        </authorList>
    </citation>
    <scope>NUCLEOTIDE SEQUENCE [LARGE SCALE GENOMIC DNA]</scope>
    <source>
        <strain evidence="11 12">PH27A</strain>
    </source>
</reference>
<dbReference type="Pfam" id="PF00512">
    <property type="entry name" value="HisKA"/>
    <property type="match status" value="1"/>
</dbReference>
<evidence type="ECO:0000256" key="6">
    <source>
        <dbReference type="SAM" id="Coils"/>
    </source>
</evidence>
<keyword evidence="6" id="KW-0175">Coiled coil</keyword>
<accession>A0A1E2V5T8</accession>
<keyword evidence="7" id="KW-1133">Transmembrane helix</keyword>
<dbReference type="GO" id="GO:0005886">
    <property type="term" value="C:plasma membrane"/>
    <property type="evidence" value="ECO:0007669"/>
    <property type="project" value="UniProtKB-ARBA"/>
</dbReference>
<evidence type="ECO:0000313" key="11">
    <source>
        <dbReference type="EMBL" id="ODC02344.1"/>
    </source>
</evidence>
<keyword evidence="4" id="KW-0808">Transferase</keyword>
<dbReference type="SMART" id="SM00388">
    <property type="entry name" value="HisKA"/>
    <property type="match status" value="1"/>
</dbReference>
<dbReference type="PANTHER" id="PTHR43047:SF72">
    <property type="entry name" value="OSMOSENSING HISTIDINE PROTEIN KINASE SLN1"/>
    <property type="match status" value="1"/>
</dbReference>
<evidence type="ECO:0000256" key="7">
    <source>
        <dbReference type="SAM" id="Phobius"/>
    </source>
</evidence>
<dbReference type="CDD" id="cd18773">
    <property type="entry name" value="PDC1_HK_sensor"/>
    <property type="match status" value="1"/>
</dbReference>
<dbReference type="Gene3D" id="3.30.450.20">
    <property type="entry name" value="PAS domain"/>
    <property type="match status" value="2"/>
</dbReference>
<dbReference type="GO" id="GO:0000155">
    <property type="term" value="F:phosphorelay sensor kinase activity"/>
    <property type="evidence" value="ECO:0007669"/>
    <property type="project" value="InterPro"/>
</dbReference>
<dbReference type="InterPro" id="IPR013655">
    <property type="entry name" value="PAS_fold_3"/>
</dbReference>
<dbReference type="CDD" id="cd00082">
    <property type="entry name" value="HisKA"/>
    <property type="match status" value="1"/>
</dbReference>
<feature type="domain" description="PAS" evidence="9">
    <location>
        <begin position="466"/>
        <end position="537"/>
    </location>
</feature>
<dbReference type="SUPFAM" id="SSF55874">
    <property type="entry name" value="ATPase domain of HSP90 chaperone/DNA topoisomerase II/histidine kinase"/>
    <property type="match status" value="1"/>
</dbReference>
<feature type="domain" description="Histidine kinase" evidence="8">
    <location>
        <begin position="612"/>
        <end position="828"/>
    </location>
</feature>
<organism evidence="11 12">
    <name type="scientific">Terasakiispira papahanaumokuakeensis</name>
    <dbReference type="NCBI Taxonomy" id="197479"/>
    <lineage>
        <taxon>Bacteria</taxon>
        <taxon>Pseudomonadati</taxon>
        <taxon>Pseudomonadota</taxon>
        <taxon>Gammaproteobacteria</taxon>
        <taxon>Oceanospirillales</taxon>
        <taxon>Terasakiispira</taxon>
    </lineage>
</organism>
<dbReference type="Proteomes" id="UP000094291">
    <property type="component" value="Unassembled WGS sequence"/>
</dbReference>
<proteinExistence type="predicted"/>
<dbReference type="NCBIfam" id="TIGR00229">
    <property type="entry name" value="sensory_box"/>
    <property type="match status" value="1"/>
</dbReference>
<dbReference type="STRING" id="197479.BFW38_01095"/>
<dbReference type="SMART" id="SM00387">
    <property type="entry name" value="HATPase_c"/>
    <property type="match status" value="1"/>
</dbReference>
<comment type="caution">
    <text evidence="11">The sequence shown here is derived from an EMBL/GenBank/DDBJ whole genome shotgun (WGS) entry which is preliminary data.</text>
</comment>
<feature type="domain" description="PAC" evidence="10">
    <location>
        <begin position="541"/>
        <end position="594"/>
    </location>
</feature>
<dbReference type="InterPro" id="IPR003594">
    <property type="entry name" value="HATPase_dom"/>
</dbReference>
<dbReference type="Pfam" id="PF08447">
    <property type="entry name" value="PAS_3"/>
    <property type="match status" value="1"/>
</dbReference>
<dbReference type="EMBL" id="MDTQ01000001">
    <property type="protein sequence ID" value="ODC02344.1"/>
    <property type="molecule type" value="Genomic_DNA"/>
</dbReference>
<evidence type="ECO:0000256" key="1">
    <source>
        <dbReference type="ARBA" id="ARBA00000085"/>
    </source>
</evidence>
<keyword evidence="7" id="KW-0472">Membrane</keyword>
<dbReference type="FunFam" id="3.30.565.10:FF:000006">
    <property type="entry name" value="Sensor histidine kinase WalK"/>
    <property type="match status" value="1"/>
</dbReference>
<keyword evidence="12" id="KW-1185">Reference proteome</keyword>
<dbReference type="RefSeq" id="WP_068996728.1">
    <property type="nucleotide sequence ID" value="NZ_MDTQ01000001.1"/>
</dbReference>
<dbReference type="InterPro" id="IPR035965">
    <property type="entry name" value="PAS-like_dom_sf"/>
</dbReference>
<comment type="catalytic activity">
    <reaction evidence="1">
        <text>ATP + protein L-histidine = ADP + protein N-phospho-L-histidine.</text>
        <dbReference type="EC" id="2.7.13.3"/>
    </reaction>
</comment>
<evidence type="ECO:0000313" key="12">
    <source>
        <dbReference type="Proteomes" id="UP000094291"/>
    </source>
</evidence>
<keyword evidence="5" id="KW-0418">Kinase</keyword>
<evidence type="ECO:0000256" key="2">
    <source>
        <dbReference type="ARBA" id="ARBA00012438"/>
    </source>
</evidence>
<dbReference type="InterPro" id="IPR036890">
    <property type="entry name" value="HATPase_C_sf"/>
</dbReference>
<feature type="coiled-coil region" evidence="6">
    <location>
        <begin position="56"/>
        <end position="83"/>
    </location>
</feature>
<dbReference type="PROSITE" id="PS50112">
    <property type="entry name" value="PAS"/>
    <property type="match status" value="1"/>
</dbReference>
<dbReference type="PROSITE" id="PS50109">
    <property type="entry name" value="HIS_KIN"/>
    <property type="match status" value="1"/>
</dbReference>
<dbReference type="Gene3D" id="1.10.287.130">
    <property type="match status" value="1"/>
</dbReference>
<dbReference type="SUPFAM" id="SSF47384">
    <property type="entry name" value="Homodimeric domain of signal transducing histidine kinase"/>
    <property type="match status" value="1"/>
</dbReference>
<keyword evidence="3" id="KW-0597">Phosphoprotein</keyword>
<dbReference type="PROSITE" id="PS50113">
    <property type="entry name" value="PAC"/>
    <property type="match status" value="1"/>
</dbReference>
<keyword evidence="7" id="KW-0812">Transmembrane</keyword>
<dbReference type="InterPro" id="IPR005467">
    <property type="entry name" value="His_kinase_dom"/>
</dbReference>
<gene>
    <name evidence="11" type="ORF">BFW38_01095</name>
</gene>
<dbReference type="CDD" id="cd00075">
    <property type="entry name" value="HATPase"/>
    <property type="match status" value="1"/>
</dbReference>
<dbReference type="AlphaFoldDB" id="A0A1E2V5T8"/>
<dbReference type="InterPro" id="IPR000700">
    <property type="entry name" value="PAS-assoc_C"/>
</dbReference>
<dbReference type="Gene3D" id="3.30.565.10">
    <property type="entry name" value="Histidine kinase-like ATPase, C-terminal domain"/>
    <property type="match status" value="1"/>
</dbReference>
<evidence type="ECO:0000259" key="8">
    <source>
        <dbReference type="PROSITE" id="PS50109"/>
    </source>
</evidence>
<dbReference type="InterPro" id="IPR004358">
    <property type="entry name" value="Sig_transdc_His_kin-like_C"/>
</dbReference>
<dbReference type="InterPro" id="IPR036097">
    <property type="entry name" value="HisK_dim/P_sf"/>
</dbReference>
<dbReference type="PANTHER" id="PTHR43047">
    <property type="entry name" value="TWO-COMPONENT HISTIDINE PROTEIN KINASE"/>
    <property type="match status" value="1"/>
</dbReference>
<dbReference type="CDD" id="cd00130">
    <property type="entry name" value="PAS"/>
    <property type="match status" value="1"/>
</dbReference>
<name>A0A1E2V5T8_9GAMM</name>
<dbReference type="InterPro" id="IPR000014">
    <property type="entry name" value="PAS"/>
</dbReference>
<dbReference type="Pfam" id="PF02518">
    <property type="entry name" value="HATPase_c"/>
    <property type="match status" value="1"/>
</dbReference>
<dbReference type="EC" id="2.7.13.3" evidence="2"/>
<dbReference type="OrthoDB" id="6110670at2"/>
<dbReference type="InterPro" id="IPR003661">
    <property type="entry name" value="HisK_dim/P_dom"/>
</dbReference>
<evidence type="ECO:0000256" key="5">
    <source>
        <dbReference type="ARBA" id="ARBA00022777"/>
    </source>
</evidence>
<dbReference type="PRINTS" id="PR00344">
    <property type="entry name" value="BCTRLSENSOR"/>
</dbReference>
<evidence type="ECO:0000259" key="10">
    <source>
        <dbReference type="PROSITE" id="PS50113"/>
    </source>
</evidence>
<evidence type="ECO:0000259" key="9">
    <source>
        <dbReference type="PROSITE" id="PS50112"/>
    </source>
</evidence>
<dbReference type="SUPFAM" id="SSF55785">
    <property type="entry name" value="PYP-like sensor domain (PAS domain)"/>
    <property type="match status" value="1"/>
</dbReference>
<evidence type="ECO:0000256" key="4">
    <source>
        <dbReference type="ARBA" id="ARBA00022679"/>
    </source>
</evidence>
<sequence length="972" mass="109832">MLLSARQWMYRGFIRNALLPLMLVEAVLVTVYFLTQSMMQQDSMAQTHSEAEYTLKHSAQREALIVQQELNHLEQTLTVLQRDTQRILNTPIEASILHSEEAQRYRTTENGVFYTDRDQGGAAAFYSARTPLSQQDHRMALHMAKLDPLMQDFYALNPWITALYFNTADNYHRIYPWMDTHQQYPDQVDITAFNFYYQADPTHNPERQTIWTETYLDPAGQGWTISLVAPIYLEPNAPMSGVVGIDISAETLVEHIEQLKVPWSGYAALMDSNGNLLAVPPQGRLDLNAPSTPNLPTRSTLNKNVLLKTHEAGHHQHMKQNLMEAIQNAPENGALHITLNQQAFTVAWAQIPHTQWQLLTLAKDQNLYASTDQLYASYQQLGYVMITGLLLFYIGFLGYIWRHSRVIANNIASPLHQLHDQLGLIGAGQYQQPVLQSPIFEIQQAGQAVQRMGHLLAQSAAAAEQQHLRLQQVLETTTENIWHIDLVHDRYQCSPGFAHRLGLTPDELTHWEDLNPLIHPEDQARLDHLRQQIRSGRIEQFICDYRLKDAHGQWFWVMTQGKTNQRDLRHQPVELMGTDVDISLLKRQQEALEIAVKVAEEANQAKAEFMARMNHELKTPLNSIIGFSQLLSQELTGQHLHQVKEVLVAGQHLNALINDLLDQPQAHNNTLRLQLTPIDLIALVKSVVNQMQVIAQAHQIECQLTSCPHIDSLLVRADATRLRQILHNLISNAIKYNWPGGHVAVSLIPEERWVRIEVKDNGTGIPRARQAELFTPFNRLGMEHSPIPGSGIGLSLCHELVLSMGGDIGLDSEEGQGAHFWFTLPLSQTPQTSDEHSHWSTDTWLAITQDHNTINQLQAAAQTLGYILLVCDHPEDGLELIEAMSQQGAPPLLMIETQLLPFPITEDWHQLITQTGCIRLDEGPNDPLLALLPRLHLPITAAEMDTFISDLSGVAYDRHSTSSDSQPYSRGG</sequence>
<feature type="transmembrane region" description="Helical" evidence="7">
    <location>
        <begin position="12"/>
        <end position="34"/>
    </location>
</feature>
<protein>
    <recommendedName>
        <fullName evidence="2">histidine kinase</fullName>
        <ecNumber evidence="2">2.7.13.3</ecNumber>
    </recommendedName>
</protein>